<comment type="pathway">
    <text evidence="5">Pyrimidine metabolism; dUMP biosynthesis; dUMP from dCTP (dUTP route): step 2/2.</text>
</comment>
<dbReference type="EC" id="3.6.1.23" evidence="5"/>
<keyword evidence="5" id="KW-0460">Magnesium</keyword>
<dbReference type="GO" id="GO:0000287">
    <property type="term" value="F:magnesium ion binding"/>
    <property type="evidence" value="ECO:0007669"/>
    <property type="project" value="UniProtKB-UniRule"/>
</dbReference>
<evidence type="ECO:0000313" key="8">
    <source>
        <dbReference type="Proteomes" id="UP000186400"/>
    </source>
</evidence>
<evidence type="ECO:0000256" key="2">
    <source>
        <dbReference type="ARBA" id="ARBA00022801"/>
    </source>
</evidence>
<feature type="binding site" evidence="5">
    <location>
        <position position="92"/>
    </location>
    <ligand>
        <name>substrate</name>
    </ligand>
</feature>
<dbReference type="InterPro" id="IPR008181">
    <property type="entry name" value="dUTPase"/>
</dbReference>
<organism evidence="7 8">
    <name type="scientific">Alkalispirochaeta americana</name>
    <dbReference type="NCBI Taxonomy" id="159291"/>
    <lineage>
        <taxon>Bacteria</taxon>
        <taxon>Pseudomonadati</taxon>
        <taxon>Spirochaetota</taxon>
        <taxon>Spirochaetia</taxon>
        <taxon>Spirochaetales</taxon>
        <taxon>Spirochaetaceae</taxon>
        <taxon>Alkalispirochaeta</taxon>
    </lineage>
</organism>
<evidence type="ECO:0000256" key="4">
    <source>
        <dbReference type="ARBA" id="ARBA00047686"/>
    </source>
</evidence>
<dbReference type="PANTHER" id="PTHR11241:SF0">
    <property type="entry name" value="DEOXYURIDINE 5'-TRIPHOSPHATE NUCLEOTIDOHYDROLASE"/>
    <property type="match status" value="1"/>
</dbReference>
<dbReference type="UniPathway" id="UPA00610">
    <property type="reaction ID" value="UER00666"/>
</dbReference>
<keyword evidence="3 5" id="KW-0546">Nucleotide metabolism</keyword>
<dbReference type="GO" id="GO:0004170">
    <property type="term" value="F:dUTP diphosphatase activity"/>
    <property type="evidence" value="ECO:0007669"/>
    <property type="project" value="UniProtKB-UniRule"/>
</dbReference>
<dbReference type="InterPro" id="IPR029054">
    <property type="entry name" value="dUTPase-like"/>
</dbReference>
<keyword evidence="8" id="KW-1185">Reference proteome</keyword>
<dbReference type="STRING" id="159291.SAMN05920897_102176"/>
<comment type="function">
    <text evidence="5">This enzyme is involved in nucleotide metabolism: it produces dUMP, the immediate precursor of thymidine nucleotides and it decreases the intracellular concentration of dUTP so that uracil cannot be incorporated into DNA.</text>
</comment>
<evidence type="ECO:0000313" key="7">
    <source>
        <dbReference type="EMBL" id="SIQ00517.1"/>
    </source>
</evidence>
<reference evidence="7 8" key="1">
    <citation type="submission" date="2017-01" db="EMBL/GenBank/DDBJ databases">
        <authorList>
            <person name="Mah S.A."/>
            <person name="Swanson W.J."/>
            <person name="Moy G.W."/>
            <person name="Vacquier V.D."/>
        </authorList>
    </citation>
    <scope>NUCLEOTIDE SEQUENCE [LARGE SCALE GENOMIC DNA]</scope>
    <source>
        <strain evidence="7 8">ASpG1</strain>
    </source>
</reference>
<dbReference type="PANTHER" id="PTHR11241">
    <property type="entry name" value="DEOXYURIDINE 5'-TRIPHOSPHATE NUCLEOTIDOHYDROLASE"/>
    <property type="match status" value="1"/>
</dbReference>
<dbReference type="CDD" id="cd07557">
    <property type="entry name" value="trimeric_dUTPase"/>
    <property type="match status" value="1"/>
</dbReference>
<name>A0A1N6P8C7_9SPIO</name>
<evidence type="ECO:0000256" key="3">
    <source>
        <dbReference type="ARBA" id="ARBA00023080"/>
    </source>
</evidence>
<comment type="similarity">
    <text evidence="1 5">Belongs to the dUTPase family.</text>
</comment>
<dbReference type="SUPFAM" id="SSF51283">
    <property type="entry name" value="dUTPase-like"/>
    <property type="match status" value="1"/>
</dbReference>
<dbReference type="HAMAP" id="MF_00116">
    <property type="entry name" value="dUTPase_bact"/>
    <property type="match status" value="1"/>
</dbReference>
<comment type="cofactor">
    <cofactor evidence="5">
        <name>Mg(2+)</name>
        <dbReference type="ChEBI" id="CHEBI:18420"/>
    </cofactor>
</comment>
<proteinExistence type="inferred from homology"/>
<dbReference type="GO" id="GO:0046081">
    <property type="term" value="P:dUTP catabolic process"/>
    <property type="evidence" value="ECO:0007669"/>
    <property type="project" value="InterPro"/>
</dbReference>
<feature type="domain" description="dUTPase-like" evidence="6">
    <location>
        <begin position="29"/>
        <end position="158"/>
    </location>
</feature>
<keyword evidence="2 5" id="KW-0378">Hydrolase</keyword>
<dbReference type="InterPro" id="IPR033704">
    <property type="entry name" value="dUTPase_trimeric"/>
</dbReference>
<protein>
    <recommendedName>
        <fullName evidence="5">Deoxyuridine 5'-triphosphate nucleotidohydrolase</fullName>
        <shortName evidence="5">dUTPase</shortName>
        <ecNumber evidence="5">3.6.1.23</ecNumber>
    </recommendedName>
    <alternativeName>
        <fullName evidence="5">dUTP pyrophosphatase</fullName>
    </alternativeName>
</protein>
<dbReference type="GO" id="GO:0006226">
    <property type="term" value="P:dUMP biosynthetic process"/>
    <property type="evidence" value="ECO:0007669"/>
    <property type="project" value="UniProtKB-UniRule"/>
</dbReference>
<dbReference type="EMBL" id="FTMS01000002">
    <property type="protein sequence ID" value="SIQ00517.1"/>
    <property type="molecule type" value="Genomic_DNA"/>
</dbReference>
<comment type="caution">
    <text evidence="5">Lacks conserved residue(s) required for the propagation of feature annotation.</text>
</comment>
<feature type="binding site" evidence="5">
    <location>
        <begin position="96"/>
        <end position="98"/>
    </location>
    <ligand>
        <name>substrate</name>
    </ligand>
</feature>
<dbReference type="AlphaFoldDB" id="A0A1N6P8C7"/>
<accession>A0A1N6P8C7</accession>
<evidence type="ECO:0000259" key="6">
    <source>
        <dbReference type="Pfam" id="PF00692"/>
    </source>
</evidence>
<dbReference type="Proteomes" id="UP000186400">
    <property type="component" value="Unassembled WGS sequence"/>
</dbReference>
<evidence type="ECO:0000256" key="1">
    <source>
        <dbReference type="ARBA" id="ARBA00006581"/>
    </source>
</evidence>
<gene>
    <name evidence="5" type="primary">dut</name>
    <name evidence="7" type="ORF">SAMN05920897_102176</name>
</gene>
<dbReference type="Pfam" id="PF00692">
    <property type="entry name" value="dUTPase"/>
    <property type="match status" value="1"/>
</dbReference>
<feature type="binding site" evidence="5">
    <location>
        <begin position="79"/>
        <end position="81"/>
    </location>
    <ligand>
        <name>substrate</name>
    </ligand>
</feature>
<comment type="catalytic activity">
    <reaction evidence="4 5">
        <text>dUTP + H2O = dUMP + diphosphate + H(+)</text>
        <dbReference type="Rhea" id="RHEA:10248"/>
        <dbReference type="ChEBI" id="CHEBI:15377"/>
        <dbReference type="ChEBI" id="CHEBI:15378"/>
        <dbReference type="ChEBI" id="CHEBI:33019"/>
        <dbReference type="ChEBI" id="CHEBI:61555"/>
        <dbReference type="ChEBI" id="CHEBI:246422"/>
        <dbReference type="EC" id="3.6.1.23"/>
    </reaction>
</comment>
<keyword evidence="5" id="KW-0479">Metal-binding</keyword>
<dbReference type="Gene3D" id="2.70.40.10">
    <property type="match status" value="1"/>
</dbReference>
<dbReference type="NCBIfam" id="TIGR00576">
    <property type="entry name" value="dut"/>
    <property type="match status" value="1"/>
</dbReference>
<dbReference type="NCBIfam" id="NF001862">
    <property type="entry name" value="PRK00601.1"/>
    <property type="match status" value="1"/>
</dbReference>
<dbReference type="InterPro" id="IPR036157">
    <property type="entry name" value="dUTPase-like_sf"/>
</dbReference>
<sequence>MAVAGETGIVTGDETKPVPVRCTAHRGCLPEYASPGAAGADLRASLSEPVLLQPGERSMVPTGVRLEIPRGFEGQVRPRSGLAARQGITVINAPGTIDCDYRGEVMVPLVNLSDQEFRIEPGDRIAQLVLAPVVQAEFIVAEDLSETGRGSGGFGSTGAR</sequence>
<evidence type="ECO:0000256" key="5">
    <source>
        <dbReference type="HAMAP-Rule" id="MF_00116"/>
    </source>
</evidence>